<dbReference type="EC" id="2.7.13.3" evidence="2"/>
<dbReference type="Gene3D" id="3.30.565.10">
    <property type="entry name" value="Histidine kinase-like ATPase, C-terminal domain"/>
    <property type="match status" value="1"/>
</dbReference>
<dbReference type="InterPro" id="IPR036890">
    <property type="entry name" value="HATPase_C_sf"/>
</dbReference>
<keyword evidence="5" id="KW-0902">Two-component regulatory system</keyword>
<protein>
    <recommendedName>
        <fullName evidence="2">histidine kinase</fullName>
        <ecNumber evidence="2">2.7.13.3</ecNumber>
    </recommendedName>
</protein>
<feature type="region of interest" description="Disordered" evidence="6">
    <location>
        <begin position="143"/>
        <end position="169"/>
    </location>
</feature>
<name>A0ABS7PHC9_9SPHN</name>
<dbReference type="InterPro" id="IPR003661">
    <property type="entry name" value="HisK_dim/P_dom"/>
</dbReference>
<feature type="domain" description="Histidine kinase" evidence="7">
    <location>
        <begin position="326"/>
        <end position="527"/>
    </location>
</feature>
<keyword evidence="4 8" id="KW-0418">Kinase</keyword>
<evidence type="ECO:0000313" key="9">
    <source>
        <dbReference type="Proteomes" id="UP000706039"/>
    </source>
</evidence>
<comment type="caution">
    <text evidence="8">The sequence shown here is derived from an EMBL/GenBank/DDBJ whole genome shotgun (WGS) entry which is preliminary data.</text>
</comment>
<dbReference type="InterPro" id="IPR005467">
    <property type="entry name" value="His_kinase_dom"/>
</dbReference>
<dbReference type="SMART" id="SM00388">
    <property type="entry name" value="HisKA"/>
    <property type="match status" value="1"/>
</dbReference>
<evidence type="ECO:0000256" key="3">
    <source>
        <dbReference type="ARBA" id="ARBA00022679"/>
    </source>
</evidence>
<organism evidence="8 9">
    <name type="scientific">Sphingomonas colocasiae</name>
    <dbReference type="NCBI Taxonomy" id="1848973"/>
    <lineage>
        <taxon>Bacteria</taxon>
        <taxon>Pseudomonadati</taxon>
        <taxon>Pseudomonadota</taxon>
        <taxon>Alphaproteobacteria</taxon>
        <taxon>Sphingomonadales</taxon>
        <taxon>Sphingomonadaceae</taxon>
        <taxon>Sphingomonas</taxon>
    </lineage>
</organism>
<evidence type="ECO:0000313" key="8">
    <source>
        <dbReference type="EMBL" id="MBY8820706.1"/>
    </source>
</evidence>
<accession>A0ABS7PHC9</accession>
<dbReference type="EMBL" id="JAINVV010000001">
    <property type="protein sequence ID" value="MBY8820706.1"/>
    <property type="molecule type" value="Genomic_DNA"/>
</dbReference>
<keyword evidence="3" id="KW-0808">Transferase</keyword>
<dbReference type="GO" id="GO:0016301">
    <property type="term" value="F:kinase activity"/>
    <property type="evidence" value="ECO:0007669"/>
    <property type="project" value="UniProtKB-KW"/>
</dbReference>
<dbReference type="SUPFAM" id="SSF47384">
    <property type="entry name" value="Homodimeric domain of signal transducing histidine kinase"/>
    <property type="match status" value="1"/>
</dbReference>
<dbReference type="PANTHER" id="PTHR43711:SF1">
    <property type="entry name" value="HISTIDINE KINASE 1"/>
    <property type="match status" value="1"/>
</dbReference>
<dbReference type="CDD" id="cd00082">
    <property type="entry name" value="HisKA"/>
    <property type="match status" value="1"/>
</dbReference>
<evidence type="ECO:0000256" key="1">
    <source>
        <dbReference type="ARBA" id="ARBA00000085"/>
    </source>
</evidence>
<evidence type="ECO:0000259" key="7">
    <source>
        <dbReference type="PROSITE" id="PS50109"/>
    </source>
</evidence>
<dbReference type="InterPro" id="IPR036097">
    <property type="entry name" value="HisK_dim/P_sf"/>
</dbReference>
<dbReference type="Pfam" id="PF00512">
    <property type="entry name" value="HisKA"/>
    <property type="match status" value="1"/>
</dbReference>
<keyword evidence="9" id="KW-1185">Reference proteome</keyword>
<dbReference type="Proteomes" id="UP000706039">
    <property type="component" value="Unassembled WGS sequence"/>
</dbReference>
<evidence type="ECO:0000256" key="6">
    <source>
        <dbReference type="SAM" id="MobiDB-lite"/>
    </source>
</evidence>
<dbReference type="Gene3D" id="1.10.287.130">
    <property type="match status" value="1"/>
</dbReference>
<evidence type="ECO:0000256" key="2">
    <source>
        <dbReference type="ARBA" id="ARBA00012438"/>
    </source>
</evidence>
<dbReference type="PROSITE" id="PS50109">
    <property type="entry name" value="HIS_KIN"/>
    <property type="match status" value="1"/>
</dbReference>
<comment type="catalytic activity">
    <reaction evidence="1">
        <text>ATP + protein L-histidine = ADP + protein N-phospho-L-histidine.</text>
        <dbReference type="EC" id="2.7.13.3"/>
    </reaction>
</comment>
<evidence type="ECO:0000256" key="5">
    <source>
        <dbReference type="ARBA" id="ARBA00023012"/>
    </source>
</evidence>
<reference evidence="8 9" key="1">
    <citation type="submission" date="2021-08" db="EMBL/GenBank/DDBJ databases">
        <authorList>
            <person name="Tuo L."/>
        </authorList>
    </citation>
    <scope>NUCLEOTIDE SEQUENCE [LARGE SCALE GENOMIC DNA]</scope>
    <source>
        <strain evidence="8 9">JCM 31229</strain>
    </source>
</reference>
<proteinExistence type="predicted"/>
<dbReference type="InterPro" id="IPR050736">
    <property type="entry name" value="Sensor_HK_Regulatory"/>
</dbReference>
<dbReference type="SUPFAM" id="SSF55874">
    <property type="entry name" value="ATPase domain of HSP90 chaperone/DNA topoisomerase II/histidine kinase"/>
    <property type="match status" value="1"/>
</dbReference>
<sequence length="550" mass="58116">MAATVIARSGATPEARRVAWRQLVDLVAQCRTDHDQVDTVYGTLRAWRGGVPAVERAQTARALAGRRIPPALFAFFAEDGAGIAAPLARTARFDVDQWTALLPALPPPVRALLRHRTDLDPAVAHALASFGAADMVIAGPSAETAFESQAETDPVAALDGPPEPDPLTGGVQIRELVDRIAAYRRERPLPAAEAGPSVDTAQAEAFRFETGSDGIVTWVEGAPREPLIGISIAAVADAHDHGVDGHVAGAYRRRAPFRDARLSVAGGGASSGEWRISAVPFFNHKDGRFTGYRGTARRPRIDEVARVPGGGTGLYGSALPPESLRQLVHELRTPLNAILGFAEMIDRQMLGPAAQDYRSKAIEILGEARRLLGAVDDLDTAARVDSNALRLERARVDGAALLERVCGELAPLTDDRGVHLRVSVARGLPALSVDPSALERMFSRLLAAVIAVTASGEALSVKLEPETSQVALRIGRPRALGEQDERALLDPGYSPDGDWPEAPLLGLGFALRLVRNLALAAGGQFVIGADSFALVLPGAIGTPAKGENSG</sequence>
<gene>
    <name evidence="8" type="ORF">K7G82_00275</name>
</gene>
<dbReference type="PANTHER" id="PTHR43711">
    <property type="entry name" value="TWO-COMPONENT HISTIDINE KINASE"/>
    <property type="match status" value="1"/>
</dbReference>
<evidence type="ECO:0000256" key="4">
    <source>
        <dbReference type="ARBA" id="ARBA00022777"/>
    </source>
</evidence>